<reference evidence="2 3" key="1">
    <citation type="journal article" date="2014" name="Front. Microbiol.">
        <title>Population and genomic analysis of the genus Halorubrum.</title>
        <authorList>
            <person name="Fullmer M.S."/>
            <person name="Soucy S.M."/>
            <person name="Swithers K.S."/>
            <person name="Makkay A.M."/>
            <person name="Wheeler R."/>
            <person name="Ventosa A."/>
            <person name="Gogarten J.P."/>
            <person name="Papke R.T."/>
        </authorList>
    </citation>
    <scope>NUCLEOTIDE SEQUENCE [LARGE SCALE GENOMIC DNA]</scope>
    <source>
        <strain evidence="2 3">LD3</strain>
    </source>
</reference>
<proteinExistence type="predicted"/>
<evidence type="ECO:0000313" key="2">
    <source>
        <dbReference type="EMBL" id="OYR62680.1"/>
    </source>
</evidence>
<dbReference type="EMBL" id="NHOW01000054">
    <property type="protein sequence ID" value="OYR62680.1"/>
    <property type="molecule type" value="Genomic_DNA"/>
</dbReference>
<evidence type="ECO:0000256" key="1">
    <source>
        <dbReference type="SAM" id="MobiDB-lite"/>
    </source>
</evidence>
<organism evidence="2 3">
    <name type="scientific">Halorubrum ezzemoulense</name>
    <name type="common">Halorubrum chaoviator</name>
    <dbReference type="NCBI Taxonomy" id="337243"/>
    <lineage>
        <taxon>Archaea</taxon>
        <taxon>Methanobacteriati</taxon>
        <taxon>Methanobacteriota</taxon>
        <taxon>Stenosarchaea group</taxon>
        <taxon>Halobacteria</taxon>
        <taxon>Halobacteriales</taxon>
        <taxon>Haloferacaceae</taxon>
        <taxon>Halorubrum</taxon>
    </lineage>
</organism>
<accession>A0A256J1I6</accession>
<sequence>MESAVLLRCPICDAVRALEGRRNEYSKQDLYSHVNTHLRGHDLNKPKMGIRKYGIVSDATEIVLPSETHQQLPIEEWTERDDTWLPDGASSDDEGSPSAPESSVEVSSL</sequence>
<feature type="compositionally biased region" description="Low complexity" evidence="1">
    <location>
        <begin position="96"/>
        <end position="109"/>
    </location>
</feature>
<evidence type="ECO:0000313" key="3">
    <source>
        <dbReference type="Proteomes" id="UP000216409"/>
    </source>
</evidence>
<feature type="region of interest" description="Disordered" evidence="1">
    <location>
        <begin position="66"/>
        <end position="109"/>
    </location>
</feature>
<name>A0A256J1I6_HALEZ</name>
<dbReference type="AlphaFoldDB" id="A0A256J1I6"/>
<protein>
    <submittedName>
        <fullName evidence="2">Uncharacterized protein</fullName>
    </submittedName>
</protein>
<comment type="caution">
    <text evidence="2">The sequence shown here is derived from an EMBL/GenBank/DDBJ whole genome shotgun (WGS) entry which is preliminary data.</text>
</comment>
<dbReference type="Proteomes" id="UP000216409">
    <property type="component" value="Unassembled WGS sequence"/>
</dbReference>
<gene>
    <name evidence="2" type="ORF">DJ83_04945</name>
</gene>